<dbReference type="PANTHER" id="PTHR22935">
    <property type="entry name" value="PENICILLIN-BINDING PROTEIN"/>
    <property type="match status" value="1"/>
</dbReference>
<feature type="domain" description="Beta-lactamase-related" evidence="3">
    <location>
        <begin position="48"/>
        <end position="342"/>
    </location>
</feature>
<evidence type="ECO:0000259" key="3">
    <source>
        <dbReference type="Pfam" id="PF00144"/>
    </source>
</evidence>
<evidence type="ECO:0000256" key="2">
    <source>
        <dbReference type="SAM" id="SignalP"/>
    </source>
</evidence>
<dbReference type="PANTHER" id="PTHR22935:SF95">
    <property type="entry name" value="BETA-LACTAMASE-LIKE 1-RELATED"/>
    <property type="match status" value="1"/>
</dbReference>
<proteinExistence type="inferred from homology"/>
<dbReference type="Gene3D" id="3.40.710.10">
    <property type="entry name" value="DD-peptidase/beta-lactamase superfamily"/>
    <property type="match status" value="1"/>
</dbReference>
<comment type="caution">
    <text evidence="4">The sequence shown here is derived from an EMBL/GenBank/DDBJ whole genome shotgun (WGS) entry which is preliminary data.</text>
</comment>
<accession>A0A2S3Z4Y0</accession>
<comment type="similarity">
    <text evidence="1">Belongs to the beta-lactamase family.</text>
</comment>
<dbReference type="Proteomes" id="UP000237104">
    <property type="component" value="Unassembled WGS sequence"/>
</dbReference>
<dbReference type="SUPFAM" id="SSF56601">
    <property type="entry name" value="beta-lactamase/transpeptidase-like"/>
    <property type="match status" value="1"/>
</dbReference>
<dbReference type="Pfam" id="PF00144">
    <property type="entry name" value="Beta-lactamase"/>
    <property type="match status" value="1"/>
</dbReference>
<dbReference type="GO" id="GO:0016787">
    <property type="term" value="F:hydrolase activity"/>
    <property type="evidence" value="ECO:0007669"/>
    <property type="project" value="UniProtKB-KW"/>
</dbReference>
<dbReference type="AlphaFoldDB" id="A0A2S3Z4Y0"/>
<evidence type="ECO:0000313" key="5">
    <source>
        <dbReference type="Proteomes" id="UP000237104"/>
    </source>
</evidence>
<name>A0A2S3Z4Y0_9MICO</name>
<dbReference type="OrthoDB" id="3171327at2"/>
<feature type="chain" id="PRO_5039318970" evidence="2">
    <location>
        <begin position="17"/>
        <end position="353"/>
    </location>
</feature>
<dbReference type="InterPro" id="IPR012338">
    <property type="entry name" value="Beta-lactam/transpept-like"/>
</dbReference>
<keyword evidence="4" id="KW-0378">Hydrolase</keyword>
<keyword evidence="2" id="KW-0732">Signal</keyword>
<gene>
    <name evidence="4" type="ORF">C3B59_18865</name>
</gene>
<dbReference type="InterPro" id="IPR051478">
    <property type="entry name" value="Beta-lactamase-like_AB/R"/>
</dbReference>
<sequence>MAAGAALAVIAVGVLAAPRPPTLSTTVTGDADLARSFADGAAIEPGARDTLVTAVIDPDGVTYAGLGADETTEFEIGSITKTFTALLLAQAVDRGEVTLTDPVGDYLDLGDSAAADVTLADLSSHRSGLPRIAVTVPALTTSLWNSYRGSDPYPYDLDALLEHASASPLTDPGTVAYSNLGVALLGQALAAAAGTDYPELVQARIFDPLGMTDTSIAITADALPIGARTGYTTAGRPADAWTMSAYAPAGAIRSTVADMARYGQALLSADPALGVDPATVLDPQGPAGAGPLIGLAWFTQAPEDGTATWHNGGTGGFASMMALDRAANRAVIVLGNTATSVDALAMSILEENK</sequence>
<dbReference type="EMBL" id="PPXF01000074">
    <property type="protein sequence ID" value="POH58136.1"/>
    <property type="molecule type" value="Genomic_DNA"/>
</dbReference>
<reference evidence="4 5" key="1">
    <citation type="submission" date="2018-01" db="EMBL/GenBank/DDBJ databases">
        <title>Cryobacterium sp. nov., from glaciers in China.</title>
        <authorList>
            <person name="Liu Q."/>
            <person name="Xin Y.-H."/>
        </authorList>
    </citation>
    <scope>NUCLEOTIDE SEQUENCE [LARGE SCALE GENOMIC DNA]</scope>
    <source>
        <strain evidence="4 5">TMB1-8</strain>
    </source>
</reference>
<feature type="signal peptide" evidence="2">
    <location>
        <begin position="1"/>
        <end position="16"/>
    </location>
</feature>
<dbReference type="InterPro" id="IPR001466">
    <property type="entry name" value="Beta-lactam-related"/>
</dbReference>
<protein>
    <submittedName>
        <fullName evidence="4">Serine hydrolase</fullName>
    </submittedName>
</protein>
<evidence type="ECO:0000313" key="4">
    <source>
        <dbReference type="EMBL" id="POH58136.1"/>
    </source>
</evidence>
<evidence type="ECO:0000256" key="1">
    <source>
        <dbReference type="ARBA" id="ARBA00038473"/>
    </source>
</evidence>
<organism evidence="4 5">
    <name type="scientific">Cryobacterium zongtaii</name>
    <dbReference type="NCBI Taxonomy" id="1259217"/>
    <lineage>
        <taxon>Bacteria</taxon>
        <taxon>Bacillati</taxon>
        <taxon>Actinomycetota</taxon>
        <taxon>Actinomycetes</taxon>
        <taxon>Micrococcales</taxon>
        <taxon>Microbacteriaceae</taxon>
        <taxon>Cryobacterium</taxon>
    </lineage>
</organism>